<dbReference type="CDD" id="cd10845">
    <property type="entry name" value="DSRM_RNAse_III_family"/>
    <property type="match status" value="1"/>
</dbReference>
<sequence length="235" mass="26783">MSSYDEQIKYENLERLLSYQFTSRSLLLEALTHRSYSHEKRTKTNYERLEFLGDAVLQLVITEYLLEKYRDYDEGTLSKLRGYFVSEGFLSIIAHEIGLGRFVLLGKGEKASGGMFKDSLLCDIFESLVAAIYRDGGYEEARRTIIHLFGQRIDEDISTNSFIDSKSELQKLTQKIYGVLPEYTVLKEVGPEHNKTFVVELHIEGILHETGEGKSKKSAEKVAATKALNRLAHVS</sequence>
<dbReference type="SUPFAM" id="SSF69065">
    <property type="entry name" value="RNase III domain-like"/>
    <property type="match status" value="1"/>
</dbReference>
<evidence type="ECO:0000256" key="4">
    <source>
        <dbReference type="ARBA" id="ARBA00022664"/>
    </source>
</evidence>
<keyword evidence="13" id="KW-1185">Reference proteome</keyword>
<evidence type="ECO:0000256" key="9">
    <source>
        <dbReference type="HAMAP-Rule" id="MF_00104"/>
    </source>
</evidence>
<dbReference type="OrthoDB" id="9805026at2"/>
<comment type="subunit">
    <text evidence="9">Homodimer.</text>
</comment>
<evidence type="ECO:0000256" key="8">
    <source>
        <dbReference type="ARBA" id="ARBA00022884"/>
    </source>
</evidence>
<dbReference type="Gene3D" id="3.30.160.20">
    <property type="match status" value="1"/>
</dbReference>
<dbReference type="PROSITE" id="PS00517">
    <property type="entry name" value="RNASE_3_1"/>
    <property type="match status" value="1"/>
</dbReference>
<dbReference type="PANTHER" id="PTHR11207">
    <property type="entry name" value="RIBONUCLEASE III"/>
    <property type="match status" value="1"/>
</dbReference>
<comment type="similarity">
    <text evidence="2">Belongs to the ribonuclease III family.</text>
</comment>
<dbReference type="AlphaFoldDB" id="A0A410JUP6"/>
<keyword evidence="4 9" id="KW-0507">mRNA processing</keyword>
<dbReference type="EMBL" id="CP035108">
    <property type="protein sequence ID" value="QAR31910.1"/>
    <property type="molecule type" value="Genomic_DNA"/>
</dbReference>
<evidence type="ECO:0000256" key="6">
    <source>
        <dbReference type="ARBA" id="ARBA00022759"/>
    </source>
</evidence>
<reference evidence="12 13" key="1">
    <citation type="submission" date="2019-01" db="EMBL/GenBank/DDBJ databases">
        <title>Geovibrio thiophilus DSM 11263, complete genome.</title>
        <authorList>
            <person name="Spring S."/>
            <person name="Bunk B."/>
            <person name="Sproer C."/>
        </authorList>
    </citation>
    <scope>NUCLEOTIDE SEQUENCE [LARGE SCALE GENOMIC DNA]</scope>
    <source>
        <strain evidence="12 13">DSM 11263</strain>
    </source>
</reference>
<dbReference type="RefSeq" id="WP_128465197.1">
    <property type="nucleotide sequence ID" value="NZ_CP035108.1"/>
</dbReference>
<organism evidence="12 13">
    <name type="scientific">Geovibrio thiophilus</name>
    <dbReference type="NCBI Taxonomy" id="139438"/>
    <lineage>
        <taxon>Bacteria</taxon>
        <taxon>Pseudomonadati</taxon>
        <taxon>Deferribacterota</taxon>
        <taxon>Deferribacteres</taxon>
        <taxon>Deferribacterales</taxon>
        <taxon>Geovibrionaceae</taxon>
        <taxon>Geovibrio</taxon>
    </lineage>
</organism>
<dbReference type="SUPFAM" id="SSF54768">
    <property type="entry name" value="dsRNA-binding domain-like"/>
    <property type="match status" value="1"/>
</dbReference>
<evidence type="ECO:0000256" key="5">
    <source>
        <dbReference type="ARBA" id="ARBA00022722"/>
    </source>
</evidence>
<keyword evidence="7 9" id="KW-0378">Hydrolase</keyword>
<dbReference type="GO" id="GO:0004525">
    <property type="term" value="F:ribonuclease III activity"/>
    <property type="evidence" value="ECO:0007669"/>
    <property type="project" value="UniProtKB-UniRule"/>
</dbReference>
<evidence type="ECO:0000256" key="3">
    <source>
        <dbReference type="ARBA" id="ARBA00022552"/>
    </source>
</evidence>
<dbReference type="GO" id="GO:0003725">
    <property type="term" value="F:double-stranded RNA binding"/>
    <property type="evidence" value="ECO:0007669"/>
    <property type="project" value="TreeGrafter"/>
</dbReference>
<dbReference type="PROSITE" id="PS50137">
    <property type="entry name" value="DS_RBD"/>
    <property type="match status" value="1"/>
</dbReference>
<feature type="domain" description="DRBM" evidence="10">
    <location>
        <begin position="164"/>
        <end position="233"/>
    </location>
</feature>
<dbReference type="SMART" id="SM00535">
    <property type="entry name" value="RIBOc"/>
    <property type="match status" value="1"/>
</dbReference>
<dbReference type="HAMAP" id="MF_00104">
    <property type="entry name" value="RNase_III"/>
    <property type="match status" value="1"/>
</dbReference>
<keyword evidence="3 9" id="KW-0698">rRNA processing</keyword>
<dbReference type="GO" id="GO:0005737">
    <property type="term" value="C:cytoplasm"/>
    <property type="evidence" value="ECO:0007669"/>
    <property type="project" value="UniProtKB-SubCell"/>
</dbReference>
<feature type="domain" description="RNase III" evidence="11">
    <location>
        <begin position="10"/>
        <end position="137"/>
    </location>
</feature>
<dbReference type="GO" id="GO:0019843">
    <property type="term" value="F:rRNA binding"/>
    <property type="evidence" value="ECO:0007669"/>
    <property type="project" value="UniProtKB-KW"/>
</dbReference>
<dbReference type="PANTHER" id="PTHR11207:SF0">
    <property type="entry name" value="RIBONUCLEASE 3"/>
    <property type="match status" value="1"/>
</dbReference>
<evidence type="ECO:0000256" key="7">
    <source>
        <dbReference type="ARBA" id="ARBA00022801"/>
    </source>
</evidence>
<keyword evidence="5 9" id="KW-0540">Nuclease</keyword>
<evidence type="ECO:0000313" key="12">
    <source>
        <dbReference type="EMBL" id="QAR31910.1"/>
    </source>
</evidence>
<feature type="active site" evidence="9">
    <location>
        <position position="54"/>
    </location>
</feature>
<keyword evidence="9" id="KW-0819">tRNA processing</keyword>
<comment type="subcellular location">
    <subcellularLocation>
        <location evidence="9">Cytoplasm</location>
    </subcellularLocation>
</comment>
<keyword evidence="9" id="KW-0479">Metal-binding</keyword>
<evidence type="ECO:0000256" key="2">
    <source>
        <dbReference type="ARBA" id="ARBA00010183"/>
    </source>
</evidence>
<dbReference type="GO" id="GO:0006364">
    <property type="term" value="P:rRNA processing"/>
    <property type="evidence" value="ECO:0007669"/>
    <property type="project" value="UniProtKB-UniRule"/>
</dbReference>
<dbReference type="Gene3D" id="1.10.1520.10">
    <property type="entry name" value="Ribonuclease III domain"/>
    <property type="match status" value="1"/>
</dbReference>
<evidence type="ECO:0000259" key="10">
    <source>
        <dbReference type="PROSITE" id="PS50137"/>
    </source>
</evidence>
<dbReference type="InterPro" id="IPR014720">
    <property type="entry name" value="dsRBD_dom"/>
</dbReference>
<dbReference type="InterPro" id="IPR011907">
    <property type="entry name" value="RNase_III"/>
</dbReference>
<comment type="function">
    <text evidence="9">Digests double-stranded RNA. Involved in the processing of primary rRNA transcript to yield the immediate precursors to the large and small rRNAs (23S and 16S). Processes some mRNAs, and tRNAs when they are encoded in the rRNA operon. Processes pre-crRNA and tracrRNA of type II CRISPR loci if present in the organism.</text>
</comment>
<feature type="binding site" evidence="9">
    <location>
        <position position="50"/>
    </location>
    <ligand>
        <name>Mg(2+)</name>
        <dbReference type="ChEBI" id="CHEBI:18420"/>
    </ligand>
</feature>
<keyword evidence="9" id="KW-0963">Cytoplasm</keyword>
<dbReference type="GO" id="GO:0010468">
    <property type="term" value="P:regulation of gene expression"/>
    <property type="evidence" value="ECO:0007669"/>
    <property type="project" value="TreeGrafter"/>
</dbReference>
<feature type="binding site" evidence="9">
    <location>
        <position position="126"/>
    </location>
    <ligand>
        <name>Mg(2+)</name>
        <dbReference type="ChEBI" id="CHEBI:18420"/>
    </ligand>
</feature>
<dbReference type="CDD" id="cd00593">
    <property type="entry name" value="RIBOc"/>
    <property type="match status" value="1"/>
</dbReference>
<dbReference type="GO" id="GO:0008033">
    <property type="term" value="P:tRNA processing"/>
    <property type="evidence" value="ECO:0007669"/>
    <property type="project" value="UniProtKB-KW"/>
</dbReference>
<dbReference type="GO" id="GO:0006397">
    <property type="term" value="P:mRNA processing"/>
    <property type="evidence" value="ECO:0007669"/>
    <property type="project" value="UniProtKB-UniRule"/>
</dbReference>
<evidence type="ECO:0000313" key="13">
    <source>
        <dbReference type="Proteomes" id="UP000287502"/>
    </source>
</evidence>
<dbReference type="SMART" id="SM00358">
    <property type="entry name" value="DSRM"/>
    <property type="match status" value="1"/>
</dbReference>
<dbReference type="NCBIfam" id="TIGR02191">
    <property type="entry name" value="RNaseIII"/>
    <property type="match status" value="1"/>
</dbReference>
<dbReference type="Pfam" id="PF14622">
    <property type="entry name" value="Ribonucleas_3_3"/>
    <property type="match status" value="1"/>
</dbReference>
<comment type="catalytic activity">
    <reaction evidence="1 9">
        <text>Endonucleolytic cleavage to 5'-phosphomonoester.</text>
        <dbReference type="EC" id="3.1.26.3"/>
    </reaction>
</comment>
<dbReference type="GO" id="GO:0046872">
    <property type="term" value="F:metal ion binding"/>
    <property type="evidence" value="ECO:0007669"/>
    <property type="project" value="UniProtKB-KW"/>
</dbReference>
<keyword evidence="8 9" id="KW-0694">RNA-binding</keyword>
<keyword evidence="9" id="KW-0460">Magnesium</keyword>
<dbReference type="KEGG" id="gtl:EP073_00380"/>
<protein>
    <recommendedName>
        <fullName evidence="9">Ribonuclease 3</fullName>
        <ecNumber evidence="9">3.1.26.3</ecNumber>
    </recommendedName>
    <alternativeName>
        <fullName evidence="9">Ribonuclease III</fullName>
        <shortName evidence="9">RNase III</shortName>
    </alternativeName>
</protein>
<feature type="active site" evidence="9">
    <location>
        <position position="126"/>
    </location>
</feature>
<gene>
    <name evidence="9 12" type="primary">rnc</name>
    <name evidence="12" type="ORF">EP073_00380</name>
</gene>
<dbReference type="EC" id="3.1.26.3" evidence="9"/>
<keyword evidence="9" id="KW-0699">rRNA-binding</keyword>
<name>A0A410JUP6_9BACT</name>
<dbReference type="InterPro" id="IPR036389">
    <property type="entry name" value="RNase_III_sf"/>
</dbReference>
<dbReference type="Pfam" id="PF00035">
    <property type="entry name" value="dsrm"/>
    <property type="match status" value="1"/>
</dbReference>
<evidence type="ECO:0000259" key="11">
    <source>
        <dbReference type="PROSITE" id="PS50142"/>
    </source>
</evidence>
<comment type="cofactor">
    <cofactor evidence="9">
        <name>Mg(2+)</name>
        <dbReference type="ChEBI" id="CHEBI:18420"/>
    </cofactor>
</comment>
<feature type="binding site" evidence="9">
    <location>
        <position position="123"/>
    </location>
    <ligand>
        <name>Mg(2+)</name>
        <dbReference type="ChEBI" id="CHEBI:18420"/>
    </ligand>
</feature>
<evidence type="ECO:0000256" key="1">
    <source>
        <dbReference type="ARBA" id="ARBA00000109"/>
    </source>
</evidence>
<proteinExistence type="inferred from homology"/>
<dbReference type="InterPro" id="IPR000999">
    <property type="entry name" value="RNase_III_dom"/>
</dbReference>
<dbReference type="Proteomes" id="UP000287502">
    <property type="component" value="Chromosome"/>
</dbReference>
<dbReference type="PROSITE" id="PS50142">
    <property type="entry name" value="RNASE_3_2"/>
    <property type="match status" value="1"/>
</dbReference>
<accession>A0A410JUP6</accession>
<dbReference type="FunFam" id="1.10.1520.10:FF:000001">
    <property type="entry name" value="Ribonuclease 3"/>
    <property type="match status" value="1"/>
</dbReference>
<keyword evidence="6 9" id="KW-0255">Endonuclease</keyword>